<name>A0A7C8Z666_OPUST</name>
<reference evidence="2" key="1">
    <citation type="journal article" date="2013" name="J. Plant Res.">
        <title>Effect of fungi and light on seed germination of three Opuntia species from semiarid lands of central Mexico.</title>
        <authorList>
            <person name="Delgado-Sanchez P."/>
            <person name="Jimenez-Bremont J.F."/>
            <person name="Guerrero-Gonzalez Mde L."/>
            <person name="Flores J."/>
        </authorList>
    </citation>
    <scope>NUCLEOTIDE SEQUENCE</scope>
    <source>
        <tissue evidence="2">Cladode</tissue>
    </source>
</reference>
<feature type="transmembrane region" description="Helical" evidence="1">
    <location>
        <begin position="12"/>
        <end position="36"/>
    </location>
</feature>
<feature type="transmembrane region" description="Helical" evidence="1">
    <location>
        <begin position="48"/>
        <end position="67"/>
    </location>
</feature>
<dbReference type="AlphaFoldDB" id="A0A7C8Z666"/>
<accession>A0A7C8Z666</accession>
<dbReference type="EMBL" id="GISG01094527">
    <property type="protein sequence ID" value="MBA4635276.1"/>
    <property type="molecule type" value="Transcribed_RNA"/>
</dbReference>
<organism evidence="2">
    <name type="scientific">Opuntia streptacantha</name>
    <name type="common">Prickly pear cactus</name>
    <name type="synonym">Opuntia cardona</name>
    <dbReference type="NCBI Taxonomy" id="393608"/>
    <lineage>
        <taxon>Eukaryota</taxon>
        <taxon>Viridiplantae</taxon>
        <taxon>Streptophyta</taxon>
        <taxon>Embryophyta</taxon>
        <taxon>Tracheophyta</taxon>
        <taxon>Spermatophyta</taxon>
        <taxon>Magnoliopsida</taxon>
        <taxon>eudicotyledons</taxon>
        <taxon>Gunneridae</taxon>
        <taxon>Pentapetalae</taxon>
        <taxon>Caryophyllales</taxon>
        <taxon>Cactineae</taxon>
        <taxon>Cactaceae</taxon>
        <taxon>Opuntioideae</taxon>
        <taxon>Opuntia</taxon>
    </lineage>
</organism>
<evidence type="ECO:0000256" key="1">
    <source>
        <dbReference type="SAM" id="Phobius"/>
    </source>
</evidence>
<keyword evidence="1" id="KW-1133">Transmembrane helix</keyword>
<sequence length="100" mass="10904">MCLLSSSSFFNLNFSLSVTSSISLATSWAFSLFFSLKASTASLYSFSFFWHVIPRGLSSLFTVSILFRTKATSFLIGSCKASSSSRISARRLVSSSTRPS</sequence>
<protein>
    <submittedName>
        <fullName evidence="2">Uncharacterized protein</fullName>
    </submittedName>
</protein>
<evidence type="ECO:0000313" key="2">
    <source>
        <dbReference type="EMBL" id="MBA4635276.1"/>
    </source>
</evidence>
<keyword evidence="1" id="KW-0812">Transmembrane</keyword>
<proteinExistence type="predicted"/>
<keyword evidence="1" id="KW-0472">Membrane</keyword>
<reference evidence="2" key="2">
    <citation type="submission" date="2020-07" db="EMBL/GenBank/DDBJ databases">
        <authorList>
            <person name="Vera ALvarez R."/>
            <person name="Arias-Moreno D.M."/>
            <person name="Jimenez-Jacinto V."/>
            <person name="Jimenez-Bremont J.F."/>
            <person name="Swaminathan K."/>
            <person name="Moose S.P."/>
            <person name="Guerrero-Gonzalez M.L."/>
            <person name="Marino-Ramirez L."/>
            <person name="Landsman D."/>
            <person name="Rodriguez-Kessler M."/>
            <person name="Delgado-Sanchez P."/>
        </authorList>
    </citation>
    <scope>NUCLEOTIDE SEQUENCE</scope>
    <source>
        <tissue evidence="2">Cladode</tissue>
    </source>
</reference>